<sequence>MKTKLLPEALLAFESLARLGSFTAAAQEMSCAKSHVSQLISQLELELSSVLLLRSTRRISLTESGQTLLIHAQALRELLGQVRLDIEDTQQHIEGELFISTTPSMAQYVIGPLMAQFAKLQPKLNIRVDANNRIQDPILEGIDFCIRSGTVGDERLVGRLAGHSLEKLYASPHYLQQAPQLHSPADLTLHDILINDEYQTTRQWQTQSAGAKFTVDLQPVLCSNNNPTLAMSAVAGHGIALLPDIVGESYCRLGLLQAVLPQWYEKPTPIYLVYPQRSAMPKKYRAFIDFILPELKARLSSSAAD</sequence>
<dbReference type="Proteomes" id="UP001198034">
    <property type="component" value="Unassembled WGS sequence"/>
</dbReference>
<evidence type="ECO:0000313" key="7">
    <source>
        <dbReference type="Proteomes" id="UP001198034"/>
    </source>
</evidence>
<dbReference type="EMBL" id="JAJAWG010000008">
    <property type="protein sequence ID" value="MCB5196968.1"/>
    <property type="molecule type" value="Genomic_DNA"/>
</dbReference>
<keyword evidence="3" id="KW-0238">DNA-binding</keyword>
<evidence type="ECO:0000256" key="1">
    <source>
        <dbReference type="ARBA" id="ARBA00009437"/>
    </source>
</evidence>
<keyword evidence="7" id="KW-1185">Reference proteome</keyword>
<dbReference type="PANTHER" id="PTHR30537">
    <property type="entry name" value="HTH-TYPE TRANSCRIPTIONAL REGULATOR"/>
    <property type="match status" value="1"/>
</dbReference>
<organism evidence="6 7">
    <name type="scientific">Deefgea salmonis</name>
    <dbReference type="NCBI Taxonomy" id="2875502"/>
    <lineage>
        <taxon>Bacteria</taxon>
        <taxon>Pseudomonadati</taxon>
        <taxon>Pseudomonadota</taxon>
        <taxon>Betaproteobacteria</taxon>
        <taxon>Neisseriales</taxon>
        <taxon>Chitinibacteraceae</taxon>
        <taxon>Deefgea</taxon>
    </lineage>
</organism>
<dbReference type="InterPro" id="IPR058163">
    <property type="entry name" value="LysR-type_TF_proteobact-type"/>
</dbReference>
<accession>A0ABS8BML2</accession>
<dbReference type="Pfam" id="PF00126">
    <property type="entry name" value="HTH_1"/>
    <property type="match status" value="1"/>
</dbReference>
<evidence type="ECO:0000259" key="5">
    <source>
        <dbReference type="PROSITE" id="PS50931"/>
    </source>
</evidence>
<dbReference type="SUPFAM" id="SSF46785">
    <property type="entry name" value="Winged helix' DNA-binding domain"/>
    <property type="match status" value="1"/>
</dbReference>
<keyword evidence="2" id="KW-0805">Transcription regulation</keyword>
<dbReference type="SUPFAM" id="SSF53850">
    <property type="entry name" value="Periplasmic binding protein-like II"/>
    <property type="match status" value="1"/>
</dbReference>
<keyword evidence="4" id="KW-0804">Transcription</keyword>
<dbReference type="PANTHER" id="PTHR30537:SF5">
    <property type="entry name" value="HTH-TYPE TRANSCRIPTIONAL ACTIVATOR TTDR-RELATED"/>
    <property type="match status" value="1"/>
</dbReference>
<dbReference type="Gene3D" id="1.10.10.10">
    <property type="entry name" value="Winged helix-like DNA-binding domain superfamily/Winged helix DNA-binding domain"/>
    <property type="match status" value="1"/>
</dbReference>
<evidence type="ECO:0000313" key="6">
    <source>
        <dbReference type="EMBL" id="MCB5196968.1"/>
    </source>
</evidence>
<evidence type="ECO:0000256" key="4">
    <source>
        <dbReference type="ARBA" id="ARBA00023163"/>
    </source>
</evidence>
<dbReference type="RefSeq" id="WP_226764698.1">
    <property type="nucleotide sequence ID" value="NZ_JAJAWG010000008.1"/>
</dbReference>
<protein>
    <submittedName>
        <fullName evidence="6">LysR family transcriptional regulator</fullName>
    </submittedName>
</protein>
<dbReference type="InterPro" id="IPR005119">
    <property type="entry name" value="LysR_subst-bd"/>
</dbReference>
<comment type="caution">
    <text evidence="6">The sequence shown here is derived from an EMBL/GenBank/DDBJ whole genome shotgun (WGS) entry which is preliminary data.</text>
</comment>
<dbReference type="PROSITE" id="PS50931">
    <property type="entry name" value="HTH_LYSR"/>
    <property type="match status" value="1"/>
</dbReference>
<evidence type="ECO:0000256" key="3">
    <source>
        <dbReference type="ARBA" id="ARBA00023125"/>
    </source>
</evidence>
<name>A0ABS8BML2_9NEIS</name>
<proteinExistence type="inferred from homology"/>
<gene>
    <name evidence="6" type="ORF">LG219_11885</name>
</gene>
<dbReference type="Pfam" id="PF03466">
    <property type="entry name" value="LysR_substrate"/>
    <property type="match status" value="1"/>
</dbReference>
<evidence type="ECO:0000256" key="2">
    <source>
        <dbReference type="ARBA" id="ARBA00023015"/>
    </source>
</evidence>
<dbReference type="InterPro" id="IPR000847">
    <property type="entry name" value="LysR_HTH_N"/>
</dbReference>
<comment type="similarity">
    <text evidence="1">Belongs to the LysR transcriptional regulatory family.</text>
</comment>
<dbReference type="CDD" id="cd08422">
    <property type="entry name" value="PBP2_CrgA_like"/>
    <property type="match status" value="1"/>
</dbReference>
<dbReference type="InterPro" id="IPR036390">
    <property type="entry name" value="WH_DNA-bd_sf"/>
</dbReference>
<feature type="domain" description="HTH lysR-type" evidence="5">
    <location>
        <begin position="5"/>
        <end position="62"/>
    </location>
</feature>
<reference evidence="6 7" key="1">
    <citation type="submission" date="2021-10" db="EMBL/GenBank/DDBJ databases">
        <authorList>
            <person name="Chen M."/>
        </authorList>
    </citation>
    <scope>NUCLEOTIDE SEQUENCE [LARGE SCALE GENOMIC DNA]</scope>
    <source>
        <strain evidence="6 7">H3-26</strain>
    </source>
</reference>
<dbReference type="InterPro" id="IPR036388">
    <property type="entry name" value="WH-like_DNA-bd_sf"/>
</dbReference>
<dbReference type="Gene3D" id="3.40.190.290">
    <property type="match status" value="1"/>
</dbReference>